<dbReference type="Proteomes" id="UP000093267">
    <property type="component" value="Chromosome"/>
</dbReference>
<dbReference type="RefSeq" id="WP_065901827.1">
    <property type="nucleotide sequence ID" value="NZ_CP014912.1"/>
</dbReference>
<feature type="domain" description="NAD-dependent epimerase/dehydratase" evidence="3">
    <location>
        <begin position="5"/>
        <end position="242"/>
    </location>
</feature>
<dbReference type="AlphaFoldDB" id="A0A1B2IWH9"/>
<dbReference type="CDD" id="cd05227">
    <property type="entry name" value="AR_SDR_e"/>
    <property type="match status" value="1"/>
</dbReference>
<comment type="similarity">
    <text evidence="2">Belongs to the NAD(P)-dependent epimerase/dehydratase family. Dihydroflavonol-4-reductase subfamily.</text>
</comment>
<dbReference type="GO" id="GO:0016616">
    <property type="term" value="F:oxidoreductase activity, acting on the CH-OH group of donors, NAD or NADP as acceptor"/>
    <property type="evidence" value="ECO:0007669"/>
    <property type="project" value="TreeGrafter"/>
</dbReference>
<organism evidence="4 5">
    <name type="scientific">Secundilactobacillus paracollinoides</name>
    <dbReference type="NCBI Taxonomy" id="240427"/>
    <lineage>
        <taxon>Bacteria</taxon>
        <taxon>Bacillati</taxon>
        <taxon>Bacillota</taxon>
        <taxon>Bacilli</taxon>
        <taxon>Lactobacillales</taxon>
        <taxon>Lactobacillaceae</taxon>
        <taxon>Secundilactobacillus</taxon>
    </lineage>
</organism>
<keyword evidence="1" id="KW-0560">Oxidoreductase</keyword>
<dbReference type="OrthoDB" id="9778052at2"/>
<sequence length="341" mass="37217">MTQHVLVTGGNGFLGQHIILQLLDQGYQVRTTLRTLNKQGQVIATLQAHGENTDQLGFVQADLSQDAGWSEAMAGIDFVLSVASPVFMTTPDDPEEVSRAAKVGILRILKAANRAKVKRVVMTANFGAVGFSNHDMNSVTTEKNWTDPSEKGISLYEKSKLLAEMAAWDYIKQPDVHLEFATINPVAILGKALDNHLSGSFSLVKGLLDGSTKRVPDLPLNVVDVRDVADLHIRAMVTPEANGERFIATEDGQISLLEIAQLIKAKRPELASQVADKKLPSWIITLGAPFNKSATEGKLMMAVNRNVSNQKARDVLGWTPISDNEQTILDTVDAIEREGKR</sequence>
<gene>
    <name evidence="4" type="ORF">AYR63_03995</name>
</gene>
<evidence type="ECO:0000256" key="2">
    <source>
        <dbReference type="ARBA" id="ARBA00023445"/>
    </source>
</evidence>
<dbReference type="STRING" id="240427.AYR62_12775"/>
<evidence type="ECO:0000259" key="3">
    <source>
        <dbReference type="Pfam" id="PF01370"/>
    </source>
</evidence>
<protein>
    <submittedName>
        <fullName evidence="4">3-beta hydroxysteroid dehydrogenase</fullName>
    </submittedName>
</protein>
<accession>A0A1B2IWH9</accession>
<proteinExistence type="inferred from homology"/>
<reference evidence="4 5" key="1">
    <citation type="submission" date="2016-03" db="EMBL/GenBank/DDBJ databases">
        <title>Pediococcus and Lactobacillus from brewery environment - whole genome sequencing and assembly.</title>
        <authorList>
            <person name="Behr J."/>
            <person name="Geissler A.J."/>
            <person name="Vogel R.F."/>
        </authorList>
    </citation>
    <scope>NUCLEOTIDE SEQUENCE [LARGE SCALE GENOMIC DNA]</scope>
    <source>
        <strain evidence="4 5">TMW 1.1995</strain>
    </source>
</reference>
<evidence type="ECO:0000313" key="4">
    <source>
        <dbReference type="EMBL" id="ANZ66381.1"/>
    </source>
</evidence>
<keyword evidence="5" id="KW-1185">Reference proteome</keyword>
<dbReference type="EMBL" id="CP014924">
    <property type="protein sequence ID" value="ANZ66381.1"/>
    <property type="molecule type" value="Genomic_DNA"/>
</dbReference>
<dbReference type="InterPro" id="IPR001509">
    <property type="entry name" value="Epimerase_deHydtase"/>
</dbReference>
<evidence type="ECO:0000313" key="5">
    <source>
        <dbReference type="Proteomes" id="UP000093267"/>
    </source>
</evidence>
<dbReference type="PANTHER" id="PTHR10366">
    <property type="entry name" value="NAD DEPENDENT EPIMERASE/DEHYDRATASE"/>
    <property type="match status" value="1"/>
</dbReference>
<dbReference type="SUPFAM" id="SSF51735">
    <property type="entry name" value="NAD(P)-binding Rossmann-fold domains"/>
    <property type="match status" value="1"/>
</dbReference>
<evidence type="ECO:0000256" key="1">
    <source>
        <dbReference type="ARBA" id="ARBA00023002"/>
    </source>
</evidence>
<dbReference type="FunFam" id="3.40.50.720:FF:000336">
    <property type="entry name" value="Aldehyde reductase"/>
    <property type="match status" value="1"/>
</dbReference>
<dbReference type="Pfam" id="PF01370">
    <property type="entry name" value="Epimerase"/>
    <property type="match status" value="1"/>
</dbReference>
<dbReference type="PANTHER" id="PTHR10366:SF564">
    <property type="entry name" value="STEROL-4-ALPHA-CARBOXYLATE 3-DEHYDROGENASE, DECARBOXYLATING"/>
    <property type="match status" value="1"/>
</dbReference>
<dbReference type="InterPro" id="IPR036291">
    <property type="entry name" value="NAD(P)-bd_dom_sf"/>
</dbReference>
<dbReference type="Gene3D" id="3.40.50.720">
    <property type="entry name" value="NAD(P)-binding Rossmann-like Domain"/>
    <property type="match status" value="1"/>
</dbReference>
<name>A0A1B2IWH9_9LACO</name>
<dbReference type="InterPro" id="IPR050425">
    <property type="entry name" value="NAD(P)_dehydrat-like"/>
</dbReference>